<dbReference type="EMBL" id="JAIWYP010000004">
    <property type="protein sequence ID" value="KAH3831927.1"/>
    <property type="molecule type" value="Genomic_DNA"/>
</dbReference>
<dbReference type="Proteomes" id="UP000828390">
    <property type="component" value="Unassembled WGS sequence"/>
</dbReference>
<dbReference type="GO" id="GO:0008061">
    <property type="term" value="F:chitin binding"/>
    <property type="evidence" value="ECO:0007669"/>
    <property type="project" value="InterPro"/>
</dbReference>
<feature type="signal peptide" evidence="1">
    <location>
        <begin position="1"/>
        <end position="21"/>
    </location>
</feature>
<name>A0A9D4HBX2_DREPO</name>
<accession>A0A9D4HBX2</accession>
<protein>
    <submittedName>
        <fullName evidence="2">Uncharacterized protein</fullName>
    </submittedName>
</protein>
<reference evidence="2" key="1">
    <citation type="journal article" date="2019" name="bioRxiv">
        <title>The Genome of the Zebra Mussel, Dreissena polymorpha: A Resource for Invasive Species Research.</title>
        <authorList>
            <person name="McCartney M.A."/>
            <person name="Auch B."/>
            <person name="Kono T."/>
            <person name="Mallez S."/>
            <person name="Zhang Y."/>
            <person name="Obille A."/>
            <person name="Becker A."/>
            <person name="Abrahante J.E."/>
            <person name="Garbe J."/>
            <person name="Badalamenti J.P."/>
            <person name="Herman A."/>
            <person name="Mangelson H."/>
            <person name="Liachko I."/>
            <person name="Sullivan S."/>
            <person name="Sone E.D."/>
            <person name="Koren S."/>
            <person name="Silverstein K.A.T."/>
            <person name="Beckman K.B."/>
            <person name="Gohl D.M."/>
        </authorList>
    </citation>
    <scope>NUCLEOTIDE SEQUENCE</scope>
    <source>
        <strain evidence="2">Duluth1</strain>
        <tissue evidence="2">Whole animal</tissue>
    </source>
</reference>
<reference evidence="2" key="2">
    <citation type="submission" date="2020-11" db="EMBL/GenBank/DDBJ databases">
        <authorList>
            <person name="McCartney M.A."/>
            <person name="Auch B."/>
            <person name="Kono T."/>
            <person name="Mallez S."/>
            <person name="Becker A."/>
            <person name="Gohl D.M."/>
            <person name="Silverstein K.A.T."/>
            <person name="Koren S."/>
            <person name="Bechman K.B."/>
            <person name="Herman A."/>
            <person name="Abrahante J.E."/>
            <person name="Garbe J."/>
        </authorList>
    </citation>
    <scope>NUCLEOTIDE SEQUENCE</scope>
    <source>
        <strain evidence="2">Duluth1</strain>
        <tissue evidence="2">Whole animal</tissue>
    </source>
</reference>
<dbReference type="InterPro" id="IPR036508">
    <property type="entry name" value="Chitin-bd_dom_sf"/>
</dbReference>
<feature type="chain" id="PRO_5038453056" evidence="1">
    <location>
        <begin position="22"/>
        <end position="102"/>
    </location>
</feature>
<dbReference type="SUPFAM" id="SSF57625">
    <property type="entry name" value="Invertebrate chitin-binding proteins"/>
    <property type="match status" value="1"/>
</dbReference>
<keyword evidence="1" id="KW-0732">Signal</keyword>
<keyword evidence="3" id="KW-1185">Reference proteome</keyword>
<evidence type="ECO:0000313" key="3">
    <source>
        <dbReference type="Proteomes" id="UP000828390"/>
    </source>
</evidence>
<comment type="caution">
    <text evidence="2">The sequence shown here is derived from an EMBL/GenBank/DDBJ whole genome shotgun (WGS) entry which is preliminary data.</text>
</comment>
<gene>
    <name evidence="2" type="ORF">DPMN_105199</name>
</gene>
<proteinExistence type="predicted"/>
<sequence>MKLLLTGLLAVMLVWGPQTRAQKDTSAGCRERATCSKHEHDQIRLRLMHGTNCTSFCHCATLATHDDATVTYHWVRQNCSLGTQFDSSKGVCNHVGHFVCEH</sequence>
<dbReference type="AlphaFoldDB" id="A0A9D4HBX2"/>
<evidence type="ECO:0000256" key="1">
    <source>
        <dbReference type="SAM" id="SignalP"/>
    </source>
</evidence>
<organism evidence="2 3">
    <name type="scientific">Dreissena polymorpha</name>
    <name type="common">Zebra mussel</name>
    <name type="synonym">Mytilus polymorpha</name>
    <dbReference type="NCBI Taxonomy" id="45954"/>
    <lineage>
        <taxon>Eukaryota</taxon>
        <taxon>Metazoa</taxon>
        <taxon>Spiralia</taxon>
        <taxon>Lophotrochozoa</taxon>
        <taxon>Mollusca</taxon>
        <taxon>Bivalvia</taxon>
        <taxon>Autobranchia</taxon>
        <taxon>Heteroconchia</taxon>
        <taxon>Euheterodonta</taxon>
        <taxon>Imparidentia</taxon>
        <taxon>Neoheterodontei</taxon>
        <taxon>Myida</taxon>
        <taxon>Dreissenoidea</taxon>
        <taxon>Dreissenidae</taxon>
        <taxon>Dreissena</taxon>
    </lineage>
</organism>
<evidence type="ECO:0000313" key="2">
    <source>
        <dbReference type="EMBL" id="KAH3831927.1"/>
    </source>
</evidence>